<evidence type="ECO:0000313" key="2">
    <source>
        <dbReference type="Proteomes" id="UP000805193"/>
    </source>
</evidence>
<protein>
    <submittedName>
        <fullName evidence="1">Uncharacterized protein</fullName>
    </submittedName>
</protein>
<dbReference type="EMBL" id="JABSTQ010010799">
    <property type="protein sequence ID" value="KAG0417805.1"/>
    <property type="molecule type" value="Genomic_DNA"/>
</dbReference>
<name>A0AC60PDD7_IXOPE</name>
<organism evidence="1 2">
    <name type="scientific">Ixodes persulcatus</name>
    <name type="common">Taiga tick</name>
    <dbReference type="NCBI Taxonomy" id="34615"/>
    <lineage>
        <taxon>Eukaryota</taxon>
        <taxon>Metazoa</taxon>
        <taxon>Ecdysozoa</taxon>
        <taxon>Arthropoda</taxon>
        <taxon>Chelicerata</taxon>
        <taxon>Arachnida</taxon>
        <taxon>Acari</taxon>
        <taxon>Parasitiformes</taxon>
        <taxon>Ixodida</taxon>
        <taxon>Ixodoidea</taxon>
        <taxon>Ixodidae</taxon>
        <taxon>Ixodinae</taxon>
        <taxon>Ixodes</taxon>
    </lineage>
</organism>
<sequence>MAQFLRPSKSGSYADDEGFVLTGMLPKEAAKEGKSAEYPNDILSLDVAEQESLEYLAGYVVKQIQKTGSGAHRRDTVGGASVGMREGASRGEEERAVERGNGATFPSIQGP</sequence>
<accession>A0AC60PDD7</accession>
<proteinExistence type="predicted"/>
<keyword evidence="2" id="KW-1185">Reference proteome</keyword>
<dbReference type="Proteomes" id="UP000805193">
    <property type="component" value="Unassembled WGS sequence"/>
</dbReference>
<reference evidence="1 2" key="1">
    <citation type="journal article" date="2020" name="Cell">
        <title>Large-Scale Comparative Analyses of Tick Genomes Elucidate Their Genetic Diversity and Vector Capacities.</title>
        <authorList>
            <consortium name="Tick Genome and Microbiome Consortium (TIGMIC)"/>
            <person name="Jia N."/>
            <person name="Wang J."/>
            <person name="Shi W."/>
            <person name="Du L."/>
            <person name="Sun Y."/>
            <person name="Zhan W."/>
            <person name="Jiang J.F."/>
            <person name="Wang Q."/>
            <person name="Zhang B."/>
            <person name="Ji P."/>
            <person name="Bell-Sakyi L."/>
            <person name="Cui X.M."/>
            <person name="Yuan T.T."/>
            <person name="Jiang B.G."/>
            <person name="Yang W.F."/>
            <person name="Lam T.T."/>
            <person name="Chang Q.C."/>
            <person name="Ding S.J."/>
            <person name="Wang X.J."/>
            <person name="Zhu J.G."/>
            <person name="Ruan X.D."/>
            <person name="Zhao L."/>
            <person name="Wei J.T."/>
            <person name="Ye R.Z."/>
            <person name="Que T.C."/>
            <person name="Du C.H."/>
            <person name="Zhou Y.H."/>
            <person name="Cheng J.X."/>
            <person name="Dai P.F."/>
            <person name="Guo W.B."/>
            <person name="Han X.H."/>
            <person name="Huang E.J."/>
            <person name="Li L.F."/>
            <person name="Wei W."/>
            <person name="Gao Y.C."/>
            <person name="Liu J.Z."/>
            <person name="Shao H.Z."/>
            <person name="Wang X."/>
            <person name="Wang C.C."/>
            <person name="Yang T.C."/>
            <person name="Huo Q.B."/>
            <person name="Li W."/>
            <person name="Chen H.Y."/>
            <person name="Chen S.E."/>
            <person name="Zhou L.G."/>
            <person name="Ni X.B."/>
            <person name="Tian J.H."/>
            <person name="Sheng Y."/>
            <person name="Liu T."/>
            <person name="Pan Y.S."/>
            <person name="Xia L.Y."/>
            <person name="Li J."/>
            <person name="Zhao F."/>
            <person name="Cao W.C."/>
        </authorList>
    </citation>
    <scope>NUCLEOTIDE SEQUENCE [LARGE SCALE GENOMIC DNA]</scope>
    <source>
        <strain evidence="1">Iper-2018</strain>
    </source>
</reference>
<gene>
    <name evidence="1" type="ORF">HPB47_005348</name>
</gene>
<comment type="caution">
    <text evidence="1">The sequence shown here is derived from an EMBL/GenBank/DDBJ whole genome shotgun (WGS) entry which is preliminary data.</text>
</comment>
<evidence type="ECO:0000313" key="1">
    <source>
        <dbReference type="EMBL" id="KAG0417805.1"/>
    </source>
</evidence>